<dbReference type="Proteomes" id="UP000258309">
    <property type="component" value="Unassembled WGS sequence"/>
</dbReference>
<evidence type="ECO:0000313" key="2">
    <source>
        <dbReference type="EMBL" id="RFU34753.1"/>
    </source>
</evidence>
<accession>A0A3E2HN79</accession>
<reference evidence="2 3" key="1">
    <citation type="submission" date="2018-05" db="EMBL/GenBank/DDBJ databases">
        <title>Draft genome sequence of Scytalidium lignicola DSM 105466, a ubiquitous saprotrophic fungus.</title>
        <authorList>
            <person name="Buettner E."/>
            <person name="Gebauer A.M."/>
            <person name="Hofrichter M."/>
            <person name="Liers C."/>
            <person name="Kellner H."/>
        </authorList>
    </citation>
    <scope>NUCLEOTIDE SEQUENCE [LARGE SCALE GENOMIC DNA]</scope>
    <source>
        <strain evidence="2 3">DSM 105466</strain>
    </source>
</reference>
<keyword evidence="1" id="KW-0732">Signal</keyword>
<comment type="caution">
    <text evidence="2">The sequence shown here is derived from an EMBL/GenBank/DDBJ whole genome shotgun (WGS) entry which is preliminary data.</text>
</comment>
<dbReference type="OrthoDB" id="10526553at2759"/>
<dbReference type="EMBL" id="NCSJ02000016">
    <property type="protein sequence ID" value="RFU34753.1"/>
    <property type="molecule type" value="Genomic_DNA"/>
</dbReference>
<sequence length="435" mass="45550">MRFALLGAVLGVASAANAAVMEQRATGNGTCGLVVVGAAKGMNFTNSAKADCTKNIVSVLGTVYASPPAITVTSTRTIQTVAVSTQTLTLTDALETVSTMLTTETETDVSTIYETLTQDQVSTQLVTSTPVTTISVTVVETITPSEIATVYTPTYVLTSAVAKRTVAEPCVPATPTIPTYASACTAFAEYSAACGLLGVSGTALTTTVLPTPTVTSLALTTITSTSISTVTIQSNVISTDIQISIIPVTESSVVTSSTIVYNAETETATVTAPTSTITVSITSTTLSPTPTVTIPISDFKVEMIPVGGGPSMYLRAPTRTADGVYGSSTSDDGSVFTIDDQNRLVALELGAIATTANNIANYYIEFWTLDWYNTDRDVAHLVPIQFTVNEDLSLTFSIPNSNVNSYTYYAGANQFWYSTPGINGFPTYTAKIHPM</sequence>
<feature type="signal peptide" evidence="1">
    <location>
        <begin position="1"/>
        <end position="18"/>
    </location>
</feature>
<evidence type="ECO:0000313" key="3">
    <source>
        <dbReference type="Proteomes" id="UP000258309"/>
    </source>
</evidence>
<keyword evidence="3" id="KW-1185">Reference proteome</keyword>
<feature type="chain" id="PRO_5017608187" evidence="1">
    <location>
        <begin position="19"/>
        <end position="435"/>
    </location>
</feature>
<gene>
    <name evidence="2" type="ORF">B7463_g1539</name>
</gene>
<organism evidence="2 3">
    <name type="scientific">Scytalidium lignicola</name>
    <name type="common">Hyphomycete</name>
    <dbReference type="NCBI Taxonomy" id="5539"/>
    <lineage>
        <taxon>Eukaryota</taxon>
        <taxon>Fungi</taxon>
        <taxon>Dikarya</taxon>
        <taxon>Ascomycota</taxon>
        <taxon>Pezizomycotina</taxon>
        <taxon>Leotiomycetes</taxon>
        <taxon>Leotiomycetes incertae sedis</taxon>
        <taxon>Scytalidium</taxon>
    </lineage>
</organism>
<proteinExistence type="predicted"/>
<dbReference type="OMA" id="FEWDAWI"/>
<evidence type="ECO:0000256" key="1">
    <source>
        <dbReference type="SAM" id="SignalP"/>
    </source>
</evidence>
<feature type="non-terminal residue" evidence="2">
    <location>
        <position position="435"/>
    </location>
</feature>
<name>A0A3E2HN79_SCYLI</name>
<dbReference type="AlphaFoldDB" id="A0A3E2HN79"/>
<feature type="non-terminal residue" evidence="2">
    <location>
        <position position="1"/>
    </location>
</feature>
<protein>
    <submittedName>
        <fullName evidence="2">Uncharacterized protein</fullName>
    </submittedName>
</protein>